<dbReference type="AlphaFoldDB" id="A0A9W9ZBC1"/>
<organism evidence="2 3">
    <name type="scientific">Desmophyllum pertusum</name>
    <dbReference type="NCBI Taxonomy" id="174260"/>
    <lineage>
        <taxon>Eukaryota</taxon>
        <taxon>Metazoa</taxon>
        <taxon>Cnidaria</taxon>
        <taxon>Anthozoa</taxon>
        <taxon>Hexacorallia</taxon>
        <taxon>Scleractinia</taxon>
        <taxon>Caryophylliina</taxon>
        <taxon>Caryophylliidae</taxon>
        <taxon>Desmophyllum</taxon>
    </lineage>
</organism>
<gene>
    <name evidence="2" type="ORF">OS493_024184</name>
</gene>
<dbReference type="EMBL" id="MU826368">
    <property type="protein sequence ID" value="KAJ7378235.1"/>
    <property type="molecule type" value="Genomic_DNA"/>
</dbReference>
<comment type="caution">
    <text evidence="2">The sequence shown here is derived from an EMBL/GenBank/DDBJ whole genome shotgun (WGS) entry which is preliminary data.</text>
</comment>
<sequence length="151" mass="16883">MEGPQPGKINFGEEEGGVNGGEVPKSGRLENSAPSFSCRYMVLRSNNSSKSTGKYGGCKTELQEKQDAKAAKFIEDKMLSDEEKRIERIEDWDRHQEGKGYRSKRFRSPAESTESKNSSKPRNQTSLLENQPVMEVDPITDHQEEVTRGGG</sequence>
<dbReference type="GO" id="GO:0005789">
    <property type="term" value="C:endoplasmic reticulum membrane"/>
    <property type="evidence" value="ECO:0007669"/>
    <property type="project" value="InterPro"/>
</dbReference>
<keyword evidence="3" id="KW-1185">Reference proteome</keyword>
<feature type="compositionally biased region" description="Basic and acidic residues" evidence="1">
    <location>
        <begin position="78"/>
        <end position="100"/>
    </location>
</feature>
<proteinExistence type="predicted"/>
<reference evidence="2" key="1">
    <citation type="submission" date="2023-01" db="EMBL/GenBank/DDBJ databases">
        <title>Genome assembly of the deep-sea coral Lophelia pertusa.</title>
        <authorList>
            <person name="Herrera S."/>
            <person name="Cordes E."/>
        </authorList>
    </citation>
    <scope>NUCLEOTIDE SEQUENCE</scope>
    <source>
        <strain evidence="2">USNM1676648</strain>
        <tissue evidence="2">Polyp</tissue>
    </source>
</reference>
<evidence type="ECO:0000313" key="2">
    <source>
        <dbReference type="EMBL" id="KAJ7378235.1"/>
    </source>
</evidence>
<protein>
    <submittedName>
        <fullName evidence="2">Uncharacterized protein</fullName>
    </submittedName>
</protein>
<dbReference type="Gene3D" id="6.10.250.2950">
    <property type="match status" value="1"/>
</dbReference>
<dbReference type="Pfam" id="PF06936">
    <property type="entry name" value="Selenoprotein_S"/>
    <property type="match status" value="1"/>
</dbReference>
<feature type="compositionally biased region" description="Basic and acidic residues" evidence="1">
    <location>
        <begin position="139"/>
        <end position="151"/>
    </location>
</feature>
<dbReference type="OrthoDB" id="75792at2759"/>
<accession>A0A9W9ZBC1</accession>
<dbReference type="InterPro" id="IPR009703">
    <property type="entry name" value="Selenoprotein_S"/>
</dbReference>
<feature type="compositionally biased region" description="Polar residues" evidence="1">
    <location>
        <begin position="110"/>
        <end position="129"/>
    </location>
</feature>
<feature type="region of interest" description="Disordered" evidence="1">
    <location>
        <begin position="1"/>
        <end position="32"/>
    </location>
</feature>
<dbReference type="GO" id="GO:0006886">
    <property type="term" value="P:intracellular protein transport"/>
    <property type="evidence" value="ECO:0007669"/>
    <property type="project" value="InterPro"/>
</dbReference>
<evidence type="ECO:0000256" key="1">
    <source>
        <dbReference type="SAM" id="MobiDB-lite"/>
    </source>
</evidence>
<name>A0A9W9ZBC1_9CNID</name>
<dbReference type="Proteomes" id="UP001163046">
    <property type="component" value="Unassembled WGS sequence"/>
</dbReference>
<feature type="region of interest" description="Disordered" evidence="1">
    <location>
        <begin position="78"/>
        <end position="151"/>
    </location>
</feature>
<evidence type="ECO:0000313" key="3">
    <source>
        <dbReference type="Proteomes" id="UP001163046"/>
    </source>
</evidence>